<dbReference type="AlphaFoldDB" id="J3M5Z3"/>
<sequence>MEARRGAVAVVRRPLQPRDTNVVAASPAAAALAAGKAARAKTKAPKGKAKGTARAASSPPSVRTWSAKAGSCRAAVEMKEVSLAEELERARERRGRMRAAREVTERVLGERAAALRREARVWQRRGDEQRRLVAELMRLIGMPEVYIPVESLRSKEERKRKEAVAHSGSLDTASRLLDGVRESCCDRESVETAAESSS</sequence>
<name>J3M5Z3_ORYBR</name>
<dbReference type="OrthoDB" id="696757at2759"/>
<dbReference type="Gramene" id="OB05G20170.1">
    <property type="protein sequence ID" value="OB05G20170.1"/>
    <property type="gene ID" value="OB05G20170"/>
</dbReference>
<evidence type="ECO:0000313" key="2">
    <source>
        <dbReference type="EnsemblPlants" id="OB05G20170.1"/>
    </source>
</evidence>
<evidence type="ECO:0000313" key="3">
    <source>
        <dbReference type="Proteomes" id="UP000006038"/>
    </source>
</evidence>
<protein>
    <submittedName>
        <fullName evidence="2">Uncharacterized protein</fullName>
    </submittedName>
</protein>
<dbReference type="KEGG" id="obr:102721082"/>
<dbReference type="Proteomes" id="UP000006038">
    <property type="component" value="Chromosome 5"/>
</dbReference>
<dbReference type="HOGENOM" id="CLU_124126_0_0_1"/>
<accession>J3M5Z3</accession>
<reference evidence="2" key="2">
    <citation type="submission" date="2013-04" db="UniProtKB">
        <authorList>
            <consortium name="EnsemblPlants"/>
        </authorList>
    </citation>
    <scope>IDENTIFICATION</scope>
</reference>
<evidence type="ECO:0000256" key="1">
    <source>
        <dbReference type="SAM" id="MobiDB-lite"/>
    </source>
</evidence>
<keyword evidence="3" id="KW-1185">Reference proteome</keyword>
<dbReference type="GeneID" id="102721082"/>
<dbReference type="PANTHER" id="PTHR36790">
    <property type="entry name" value="MYELIN TRANSCRIPTION FACTOR"/>
    <property type="match status" value="1"/>
</dbReference>
<dbReference type="eggNOG" id="ENOG502SEWY">
    <property type="taxonomic scope" value="Eukaryota"/>
</dbReference>
<dbReference type="OMA" id="SCCDRES"/>
<dbReference type="EnsemblPlants" id="OB05G20170.1">
    <property type="protein sequence ID" value="OB05G20170.1"/>
    <property type="gene ID" value="OB05G20170"/>
</dbReference>
<feature type="region of interest" description="Disordered" evidence="1">
    <location>
        <begin position="36"/>
        <end position="68"/>
    </location>
</feature>
<reference evidence="2" key="1">
    <citation type="journal article" date="2013" name="Nat. Commun.">
        <title>Whole-genome sequencing of Oryza brachyantha reveals mechanisms underlying Oryza genome evolution.</title>
        <authorList>
            <person name="Chen J."/>
            <person name="Huang Q."/>
            <person name="Gao D."/>
            <person name="Wang J."/>
            <person name="Lang Y."/>
            <person name="Liu T."/>
            <person name="Li B."/>
            <person name="Bai Z."/>
            <person name="Luis Goicoechea J."/>
            <person name="Liang C."/>
            <person name="Chen C."/>
            <person name="Zhang W."/>
            <person name="Sun S."/>
            <person name="Liao Y."/>
            <person name="Zhang X."/>
            <person name="Yang L."/>
            <person name="Song C."/>
            <person name="Wang M."/>
            <person name="Shi J."/>
            <person name="Liu G."/>
            <person name="Liu J."/>
            <person name="Zhou H."/>
            <person name="Zhou W."/>
            <person name="Yu Q."/>
            <person name="An N."/>
            <person name="Chen Y."/>
            <person name="Cai Q."/>
            <person name="Wang B."/>
            <person name="Liu B."/>
            <person name="Min J."/>
            <person name="Huang Y."/>
            <person name="Wu H."/>
            <person name="Li Z."/>
            <person name="Zhang Y."/>
            <person name="Yin Y."/>
            <person name="Song W."/>
            <person name="Jiang J."/>
            <person name="Jackson S.A."/>
            <person name="Wing R.A."/>
            <person name="Wang J."/>
            <person name="Chen M."/>
        </authorList>
    </citation>
    <scope>NUCLEOTIDE SEQUENCE [LARGE SCALE GENOMIC DNA]</scope>
    <source>
        <strain evidence="2">cv. IRGC 101232</strain>
    </source>
</reference>
<dbReference type="PANTHER" id="PTHR36790:SF1">
    <property type="entry name" value="MYELIN TRANSCRIPTION FACTOR"/>
    <property type="match status" value="1"/>
</dbReference>
<organism evidence="2">
    <name type="scientific">Oryza brachyantha</name>
    <name type="common">malo sina</name>
    <dbReference type="NCBI Taxonomy" id="4533"/>
    <lineage>
        <taxon>Eukaryota</taxon>
        <taxon>Viridiplantae</taxon>
        <taxon>Streptophyta</taxon>
        <taxon>Embryophyta</taxon>
        <taxon>Tracheophyta</taxon>
        <taxon>Spermatophyta</taxon>
        <taxon>Magnoliopsida</taxon>
        <taxon>Liliopsida</taxon>
        <taxon>Poales</taxon>
        <taxon>Poaceae</taxon>
        <taxon>BOP clade</taxon>
        <taxon>Oryzoideae</taxon>
        <taxon>Oryzeae</taxon>
        <taxon>Oryzinae</taxon>
        <taxon>Oryza</taxon>
    </lineage>
</organism>
<feature type="compositionally biased region" description="Basic residues" evidence="1">
    <location>
        <begin position="38"/>
        <end position="51"/>
    </location>
</feature>
<proteinExistence type="predicted"/>